<dbReference type="AlphaFoldDB" id="A0A371E7F4"/>
<comment type="caution">
    <text evidence="3">The sequence shown here is derived from an EMBL/GenBank/DDBJ whole genome shotgun (WGS) entry which is preliminary data.</text>
</comment>
<feature type="domain" description="Glycosyltransferase N-terminal" evidence="2">
    <location>
        <begin position="7"/>
        <end position="53"/>
    </location>
</feature>
<dbReference type="GO" id="GO:0080044">
    <property type="term" value="F:quercetin 7-O-glucosyltransferase activity"/>
    <property type="evidence" value="ECO:0007669"/>
    <property type="project" value="TreeGrafter"/>
</dbReference>
<dbReference type="GO" id="GO:0080043">
    <property type="term" value="F:quercetin 3-O-glucosyltransferase activity"/>
    <property type="evidence" value="ECO:0007669"/>
    <property type="project" value="TreeGrafter"/>
</dbReference>
<dbReference type="InterPro" id="IPR058980">
    <property type="entry name" value="Glyco_transf_N"/>
</dbReference>
<name>A0A371E7F4_MUCPR</name>
<dbReference type="PANTHER" id="PTHR11926:SF1541">
    <property type="entry name" value="GLYCOSYLTRANSFERASE"/>
    <property type="match status" value="1"/>
</dbReference>
<dbReference type="STRING" id="157652.A0A371E7F4"/>
<dbReference type="Pfam" id="PF26168">
    <property type="entry name" value="Glyco_transf_N"/>
    <property type="match status" value="1"/>
</dbReference>
<evidence type="ECO:0000256" key="1">
    <source>
        <dbReference type="ARBA" id="ARBA00009995"/>
    </source>
</evidence>
<gene>
    <name evidence="3" type="primary">UGT84A13</name>
    <name evidence="3" type="ORF">CR513_59764</name>
</gene>
<feature type="non-terminal residue" evidence="3">
    <location>
        <position position="1"/>
    </location>
</feature>
<dbReference type="PANTHER" id="PTHR11926">
    <property type="entry name" value="GLUCOSYL/GLUCURONOSYL TRANSFERASES"/>
    <property type="match status" value="1"/>
</dbReference>
<evidence type="ECO:0000259" key="2">
    <source>
        <dbReference type="Pfam" id="PF26168"/>
    </source>
</evidence>
<sequence length="87" mass="9364">MGSEAPIHVLMVSYPAQGHINPLLRLAKCLAAKGLFVTFSTTENAGKDMRTANNITDKSTTPVGDGFLKFDFFEDGMADDAPKTKSL</sequence>
<dbReference type="Proteomes" id="UP000257109">
    <property type="component" value="Unassembled WGS sequence"/>
</dbReference>
<dbReference type="Gene3D" id="3.40.50.2000">
    <property type="entry name" value="Glycogen Phosphorylase B"/>
    <property type="match status" value="1"/>
</dbReference>
<evidence type="ECO:0000313" key="4">
    <source>
        <dbReference type="Proteomes" id="UP000257109"/>
    </source>
</evidence>
<keyword evidence="4" id="KW-1185">Reference proteome</keyword>
<accession>A0A371E7F4</accession>
<proteinExistence type="inferred from homology"/>
<evidence type="ECO:0000313" key="3">
    <source>
        <dbReference type="EMBL" id="RDX61958.1"/>
    </source>
</evidence>
<dbReference type="SUPFAM" id="SSF53756">
    <property type="entry name" value="UDP-Glycosyltransferase/glycogen phosphorylase"/>
    <property type="match status" value="1"/>
</dbReference>
<feature type="non-terminal residue" evidence="3">
    <location>
        <position position="87"/>
    </location>
</feature>
<comment type="similarity">
    <text evidence="1">Belongs to the UDP-glycosyltransferase family.</text>
</comment>
<reference evidence="3" key="1">
    <citation type="submission" date="2018-05" db="EMBL/GenBank/DDBJ databases">
        <title>Draft genome of Mucuna pruriens seed.</title>
        <authorList>
            <person name="Nnadi N.E."/>
            <person name="Vos R."/>
            <person name="Hasami M.H."/>
            <person name="Devisetty U.K."/>
            <person name="Aguiy J.C."/>
        </authorList>
    </citation>
    <scope>NUCLEOTIDE SEQUENCE [LARGE SCALE GENOMIC DNA]</scope>
    <source>
        <strain evidence="3">JCA_2017</strain>
    </source>
</reference>
<dbReference type="OrthoDB" id="5835829at2759"/>
<dbReference type="EMBL" id="QJKJ01015782">
    <property type="protein sequence ID" value="RDX61958.1"/>
    <property type="molecule type" value="Genomic_DNA"/>
</dbReference>
<organism evidence="3 4">
    <name type="scientific">Mucuna pruriens</name>
    <name type="common">Velvet bean</name>
    <name type="synonym">Dolichos pruriens</name>
    <dbReference type="NCBI Taxonomy" id="157652"/>
    <lineage>
        <taxon>Eukaryota</taxon>
        <taxon>Viridiplantae</taxon>
        <taxon>Streptophyta</taxon>
        <taxon>Embryophyta</taxon>
        <taxon>Tracheophyta</taxon>
        <taxon>Spermatophyta</taxon>
        <taxon>Magnoliopsida</taxon>
        <taxon>eudicotyledons</taxon>
        <taxon>Gunneridae</taxon>
        <taxon>Pentapetalae</taxon>
        <taxon>rosids</taxon>
        <taxon>fabids</taxon>
        <taxon>Fabales</taxon>
        <taxon>Fabaceae</taxon>
        <taxon>Papilionoideae</taxon>
        <taxon>50 kb inversion clade</taxon>
        <taxon>NPAAA clade</taxon>
        <taxon>indigoferoid/millettioid clade</taxon>
        <taxon>Phaseoleae</taxon>
        <taxon>Mucuna</taxon>
    </lineage>
</organism>
<protein>
    <submittedName>
        <fullName evidence="3">Gallate 1-beta-glucosyltransferase</fullName>
    </submittedName>
</protein>